<dbReference type="GO" id="GO:0106310">
    <property type="term" value="F:protein serine kinase activity"/>
    <property type="evidence" value="ECO:0007669"/>
    <property type="project" value="RHEA"/>
</dbReference>
<dbReference type="Pfam" id="PF00069">
    <property type="entry name" value="Pkinase"/>
    <property type="match status" value="1"/>
</dbReference>
<dbReference type="OrthoDB" id="6111975at2"/>
<dbReference type="GO" id="GO:0005524">
    <property type="term" value="F:ATP binding"/>
    <property type="evidence" value="ECO:0007669"/>
    <property type="project" value="UniProtKB-UniRule"/>
</dbReference>
<evidence type="ECO:0000256" key="1">
    <source>
        <dbReference type="ARBA" id="ARBA00012513"/>
    </source>
</evidence>
<dbReference type="EMBL" id="SJPR01000001">
    <property type="protein sequence ID" value="TWT99087.1"/>
    <property type="molecule type" value="Genomic_DNA"/>
</dbReference>
<dbReference type="EC" id="2.7.11.1" evidence="1"/>
<name>A0A5C6AHX5_9BACT</name>
<evidence type="ECO:0000256" key="8">
    <source>
        <dbReference type="ARBA" id="ARBA00048679"/>
    </source>
</evidence>
<evidence type="ECO:0000313" key="11">
    <source>
        <dbReference type="EMBL" id="TWT99087.1"/>
    </source>
</evidence>
<protein>
    <recommendedName>
        <fullName evidence="1">non-specific serine/threonine protein kinase</fullName>
        <ecNumber evidence="1">2.7.11.1</ecNumber>
    </recommendedName>
</protein>
<comment type="catalytic activity">
    <reaction evidence="8">
        <text>L-seryl-[protein] + ATP = O-phospho-L-seryl-[protein] + ADP + H(+)</text>
        <dbReference type="Rhea" id="RHEA:17989"/>
        <dbReference type="Rhea" id="RHEA-COMP:9863"/>
        <dbReference type="Rhea" id="RHEA-COMP:11604"/>
        <dbReference type="ChEBI" id="CHEBI:15378"/>
        <dbReference type="ChEBI" id="CHEBI:29999"/>
        <dbReference type="ChEBI" id="CHEBI:30616"/>
        <dbReference type="ChEBI" id="CHEBI:83421"/>
        <dbReference type="ChEBI" id="CHEBI:456216"/>
        <dbReference type="EC" id="2.7.11.1"/>
    </reaction>
</comment>
<dbReference type="CDD" id="cd14014">
    <property type="entry name" value="STKc_PknB_like"/>
    <property type="match status" value="1"/>
</dbReference>
<dbReference type="PANTHER" id="PTHR43289:SF6">
    <property type="entry name" value="SERINE_THREONINE-PROTEIN KINASE NEKL-3"/>
    <property type="match status" value="1"/>
</dbReference>
<dbReference type="PROSITE" id="PS00107">
    <property type="entry name" value="PROTEIN_KINASE_ATP"/>
    <property type="match status" value="1"/>
</dbReference>
<feature type="binding site" evidence="9">
    <location>
        <position position="41"/>
    </location>
    <ligand>
        <name>ATP</name>
        <dbReference type="ChEBI" id="CHEBI:30616"/>
    </ligand>
</feature>
<evidence type="ECO:0000256" key="6">
    <source>
        <dbReference type="ARBA" id="ARBA00022840"/>
    </source>
</evidence>
<dbReference type="InterPro" id="IPR011009">
    <property type="entry name" value="Kinase-like_dom_sf"/>
</dbReference>
<keyword evidence="3 11" id="KW-0808">Transferase</keyword>
<organism evidence="11 12">
    <name type="scientific">Botrimarina colliarenosi</name>
    <dbReference type="NCBI Taxonomy" id="2528001"/>
    <lineage>
        <taxon>Bacteria</taxon>
        <taxon>Pseudomonadati</taxon>
        <taxon>Planctomycetota</taxon>
        <taxon>Planctomycetia</taxon>
        <taxon>Pirellulales</taxon>
        <taxon>Lacipirellulaceae</taxon>
        <taxon>Botrimarina</taxon>
    </lineage>
</organism>
<keyword evidence="2" id="KW-0723">Serine/threonine-protein kinase</keyword>
<dbReference type="FunFam" id="1.10.510.10:FF:000021">
    <property type="entry name" value="Serine/threonine protein kinase"/>
    <property type="match status" value="1"/>
</dbReference>
<keyword evidence="5 11" id="KW-0418">Kinase</keyword>
<dbReference type="PROSITE" id="PS00108">
    <property type="entry name" value="PROTEIN_KINASE_ST"/>
    <property type="match status" value="1"/>
</dbReference>
<dbReference type="Gene3D" id="1.10.510.10">
    <property type="entry name" value="Transferase(Phosphotransferase) domain 1"/>
    <property type="match status" value="1"/>
</dbReference>
<keyword evidence="6 9" id="KW-0067">ATP-binding</keyword>
<evidence type="ECO:0000256" key="3">
    <source>
        <dbReference type="ARBA" id="ARBA00022679"/>
    </source>
</evidence>
<dbReference type="Gene3D" id="3.30.200.20">
    <property type="entry name" value="Phosphorylase Kinase, domain 1"/>
    <property type="match status" value="1"/>
</dbReference>
<evidence type="ECO:0000256" key="9">
    <source>
        <dbReference type="PROSITE-ProRule" id="PRU10141"/>
    </source>
</evidence>
<reference evidence="11 12" key="1">
    <citation type="submission" date="2019-02" db="EMBL/GenBank/DDBJ databases">
        <title>Deep-cultivation of Planctomycetes and their phenomic and genomic characterization uncovers novel biology.</title>
        <authorList>
            <person name="Wiegand S."/>
            <person name="Jogler M."/>
            <person name="Boedeker C."/>
            <person name="Pinto D."/>
            <person name="Vollmers J."/>
            <person name="Rivas-Marin E."/>
            <person name="Kohn T."/>
            <person name="Peeters S.H."/>
            <person name="Heuer A."/>
            <person name="Rast P."/>
            <person name="Oberbeckmann S."/>
            <person name="Bunk B."/>
            <person name="Jeske O."/>
            <person name="Meyerdierks A."/>
            <person name="Storesund J.E."/>
            <person name="Kallscheuer N."/>
            <person name="Luecker S."/>
            <person name="Lage O.M."/>
            <person name="Pohl T."/>
            <person name="Merkel B.J."/>
            <person name="Hornburger P."/>
            <person name="Mueller R.-W."/>
            <person name="Bruemmer F."/>
            <person name="Labrenz M."/>
            <person name="Spormann A.M."/>
            <person name="Op Den Camp H."/>
            <person name="Overmann J."/>
            <person name="Amann R."/>
            <person name="Jetten M.S.M."/>
            <person name="Mascher T."/>
            <person name="Medema M.H."/>
            <person name="Devos D.P."/>
            <person name="Kaster A.-K."/>
            <person name="Ovreas L."/>
            <person name="Rohde M."/>
            <person name="Galperin M.Y."/>
            <person name="Jogler C."/>
        </authorList>
    </citation>
    <scope>NUCLEOTIDE SEQUENCE [LARGE SCALE GENOMIC DNA]</scope>
    <source>
        <strain evidence="11 12">Pla108</strain>
    </source>
</reference>
<feature type="domain" description="Protein kinase" evidence="10">
    <location>
        <begin position="12"/>
        <end position="275"/>
    </location>
</feature>
<dbReference type="SUPFAM" id="SSF56112">
    <property type="entry name" value="Protein kinase-like (PK-like)"/>
    <property type="match status" value="1"/>
</dbReference>
<dbReference type="AlphaFoldDB" id="A0A5C6AHX5"/>
<evidence type="ECO:0000256" key="5">
    <source>
        <dbReference type="ARBA" id="ARBA00022777"/>
    </source>
</evidence>
<dbReference type="RefSeq" id="WP_146441261.1">
    <property type="nucleotide sequence ID" value="NZ_SJPR01000001.1"/>
</dbReference>
<dbReference type="SMART" id="SM00220">
    <property type="entry name" value="S_TKc"/>
    <property type="match status" value="1"/>
</dbReference>
<evidence type="ECO:0000256" key="2">
    <source>
        <dbReference type="ARBA" id="ARBA00022527"/>
    </source>
</evidence>
<dbReference type="GO" id="GO:0004674">
    <property type="term" value="F:protein serine/threonine kinase activity"/>
    <property type="evidence" value="ECO:0007669"/>
    <property type="project" value="UniProtKB-KW"/>
</dbReference>
<comment type="caution">
    <text evidence="11">The sequence shown here is derived from an EMBL/GenBank/DDBJ whole genome shotgun (WGS) entry which is preliminary data.</text>
</comment>
<dbReference type="InterPro" id="IPR000719">
    <property type="entry name" value="Prot_kinase_dom"/>
</dbReference>
<dbReference type="Proteomes" id="UP000317421">
    <property type="component" value="Unassembled WGS sequence"/>
</dbReference>
<evidence type="ECO:0000256" key="4">
    <source>
        <dbReference type="ARBA" id="ARBA00022741"/>
    </source>
</evidence>
<accession>A0A5C6AHX5</accession>
<sequence>MDDLTGCRLNDYQLLRQLGRGAMAAVYLAEQQSLARRVAVKVLAAELCRDRAYVDRFQHEARSAASLTHPGIVQIYEVGAAEIDGVRRHYIAQEYVAGGSLGRQIQRSGVLEPVRVLEVLWQVGSALAAAAEQGLVHRDIKPDNLMLDRLGAVKVADFGLARLLEANTPRMTQVGVAMGTPLYMSPEQIEGREVDSRSDLYSLGVTAYQLLTGDPPFTGDTPLSVAVQHLNSAPDPVAKRRPNTPAALAAVIDRLIRKSPSDRYDSPSALLQAVSEAARSGQSEGWVTASGGLGATLTGASSIGGWSPRTGDDVEALQRLAAAMHADSGKQAASRGRLRRIAAASLIGLLVGAVVGGATAPRAVLRSSAIRVERFETVQQQLFHAKMAETPDAWQAVLRYHPEADALYHRLAQRSLALCLLRRDDAAGAARVLESLPDDANSNGGHDLAVAAARVVAYDRLGQDDKARTAGATLSGASRQELDELARVVPELAAQSTEVLQRLQ</sequence>
<gene>
    <name evidence="11" type="primary">pknB_1</name>
    <name evidence="11" type="ORF">Pla108_00200</name>
</gene>
<proteinExistence type="predicted"/>
<keyword evidence="4 9" id="KW-0547">Nucleotide-binding</keyword>
<dbReference type="PANTHER" id="PTHR43289">
    <property type="entry name" value="MITOGEN-ACTIVATED PROTEIN KINASE KINASE KINASE 20-RELATED"/>
    <property type="match status" value="1"/>
</dbReference>
<comment type="catalytic activity">
    <reaction evidence="7">
        <text>L-threonyl-[protein] + ATP = O-phospho-L-threonyl-[protein] + ADP + H(+)</text>
        <dbReference type="Rhea" id="RHEA:46608"/>
        <dbReference type="Rhea" id="RHEA-COMP:11060"/>
        <dbReference type="Rhea" id="RHEA-COMP:11605"/>
        <dbReference type="ChEBI" id="CHEBI:15378"/>
        <dbReference type="ChEBI" id="CHEBI:30013"/>
        <dbReference type="ChEBI" id="CHEBI:30616"/>
        <dbReference type="ChEBI" id="CHEBI:61977"/>
        <dbReference type="ChEBI" id="CHEBI:456216"/>
        <dbReference type="EC" id="2.7.11.1"/>
    </reaction>
</comment>
<dbReference type="InterPro" id="IPR017441">
    <property type="entry name" value="Protein_kinase_ATP_BS"/>
</dbReference>
<evidence type="ECO:0000256" key="7">
    <source>
        <dbReference type="ARBA" id="ARBA00047899"/>
    </source>
</evidence>
<keyword evidence="12" id="KW-1185">Reference proteome</keyword>
<evidence type="ECO:0000313" key="12">
    <source>
        <dbReference type="Proteomes" id="UP000317421"/>
    </source>
</evidence>
<evidence type="ECO:0000259" key="10">
    <source>
        <dbReference type="PROSITE" id="PS50011"/>
    </source>
</evidence>
<dbReference type="FunFam" id="3.30.200.20:FF:000035">
    <property type="entry name" value="Serine/threonine protein kinase Stk1"/>
    <property type="match status" value="1"/>
</dbReference>
<dbReference type="InterPro" id="IPR008271">
    <property type="entry name" value="Ser/Thr_kinase_AS"/>
</dbReference>
<dbReference type="PROSITE" id="PS50011">
    <property type="entry name" value="PROTEIN_KINASE_DOM"/>
    <property type="match status" value="1"/>
</dbReference>